<evidence type="ECO:0000259" key="2">
    <source>
        <dbReference type="PROSITE" id="PS50994"/>
    </source>
</evidence>
<accession>A0A8C6VYE3</accession>
<dbReference type="Proteomes" id="UP000694548">
    <property type="component" value="Chromosome sgr09"/>
</dbReference>
<keyword evidence="4" id="KW-1185">Reference proteome</keyword>
<dbReference type="AlphaFoldDB" id="A0A8C6VYE3"/>
<dbReference type="GO" id="GO:0015074">
    <property type="term" value="P:DNA integration"/>
    <property type="evidence" value="ECO:0007669"/>
    <property type="project" value="InterPro"/>
</dbReference>
<feature type="region of interest" description="Disordered" evidence="1">
    <location>
        <begin position="388"/>
        <end position="456"/>
    </location>
</feature>
<dbReference type="GO" id="GO:0003676">
    <property type="term" value="F:nucleic acid binding"/>
    <property type="evidence" value="ECO:0007669"/>
    <property type="project" value="InterPro"/>
</dbReference>
<proteinExistence type="predicted"/>
<organism evidence="3 4">
    <name type="scientific">Nothobranchius furzeri</name>
    <name type="common">Turquoise killifish</name>
    <dbReference type="NCBI Taxonomy" id="105023"/>
    <lineage>
        <taxon>Eukaryota</taxon>
        <taxon>Metazoa</taxon>
        <taxon>Chordata</taxon>
        <taxon>Craniata</taxon>
        <taxon>Vertebrata</taxon>
        <taxon>Euteleostomi</taxon>
        <taxon>Actinopterygii</taxon>
        <taxon>Neopterygii</taxon>
        <taxon>Teleostei</taxon>
        <taxon>Neoteleostei</taxon>
        <taxon>Acanthomorphata</taxon>
        <taxon>Ovalentaria</taxon>
        <taxon>Atherinomorphae</taxon>
        <taxon>Cyprinodontiformes</taxon>
        <taxon>Nothobranchiidae</taxon>
        <taxon>Nothobranchius</taxon>
    </lineage>
</organism>
<evidence type="ECO:0000313" key="3">
    <source>
        <dbReference type="Ensembl" id="ENSNFUP00015048986.1"/>
    </source>
</evidence>
<reference evidence="3" key="1">
    <citation type="submission" date="2014-08" db="EMBL/GenBank/DDBJ databases">
        <authorList>
            <person name="Senf B."/>
            <person name="Petzold A."/>
            <person name="Downie B.R."/>
            <person name="Koch P."/>
            <person name="Platzer M."/>
        </authorList>
    </citation>
    <scope>NUCLEOTIDE SEQUENCE [LARGE SCALE GENOMIC DNA]</scope>
    <source>
        <strain evidence="3">GRZ</strain>
    </source>
</reference>
<dbReference type="InterPro" id="IPR036397">
    <property type="entry name" value="RNaseH_sf"/>
</dbReference>
<dbReference type="PANTHER" id="PTHR37984:SF15">
    <property type="entry name" value="INTEGRASE CATALYTIC DOMAIN-CONTAINING PROTEIN"/>
    <property type="match status" value="1"/>
</dbReference>
<dbReference type="Gene3D" id="3.30.420.10">
    <property type="entry name" value="Ribonuclease H-like superfamily/Ribonuclease H"/>
    <property type="match status" value="1"/>
</dbReference>
<sequence>MSSITSSSPMELVSIDFLHLESSQGGYQYILVVVDHFTRYAQAYPTRNKSGKTAAERIFNDFIPRFGYPMKLHHDQGREFENELFWNLQKLAGVGRSRTTPYHPQGNPAERFNRTVLQMMRTLGQEKKERWKEFLPQIIHAYNCTRHEATGYSPFFLLFGRHPRLPVDVLFRMGSSDEPQTARGYAEKWAERMSEAYRIASENSKKSSDRGKKYYDQHLKGVILQPGDRVLVRNLTERGGPGKLRSYWENTIYVVKEQISDSPVYRVIAETNGNKSRVLHRNLLHLVNELPVDLPAAAKDAKPSAARRKSVCLTPRDAVFQPSSGSGSDEEESSYYELRYNLRSHSADTDQPTHAPSHVLVRNPAPIESNQSVSQGSHQREWGQLFRERQEESTREMERGPGTDHEEERQDRGEETEVTAMPYVDDSEPTPSEETLPVSDPPSAANETMLRRSTRERRPASLFTYNTLGQPVISTHPQVSCTDVSMSSGPPGYILSPNPFPISPMPVFYHSPPPYLPFQYIWPGHYPQPLYQHY</sequence>
<evidence type="ECO:0000313" key="4">
    <source>
        <dbReference type="Proteomes" id="UP000694548"/>
    </source>
</evidence>
<reference evidence="3" key="3">
    <citation type="submission" date="2025-09" db="UniProtKB">
        <authorList>
            <consortium name="Ensembl"/>
        </authorList>
    </citation>
    <scope>IDENTIFICATION</scope>
</reference>
<dbReference type="FunFam" id="3.30.420.10:FF:000032">
    <property type="entry name" value="Retrovirus-related Pol polyprotein from transposon 297-like Protein"/>
    <property type="match status" value="1"/>
</dbReference>
<protein>
    <recommendedName>
        <fullName evidence="2">Integrase catalytic domain-containing protein</fullName>
    </recommendedName>
</protein>
<dbReference type="Ensembl" id="ENSNFUT00015051107.1">
    <property type="protein sequence ID" value="ENSNFUP00015048986.1"/>
    <property type="gene ID" value="ENSNFUG00015023092.1"/>
</dbReference>
<dbReference type="InterPro" id="IPR001584">
    <property type="entry name" value="Integrase_cat-core"/>
</dbReference>
<dbReference type="PANTHER" id="PTHR37984">
    <property type="entry name" value="PROTEIN CBG26694"/>
    <property type="match status" value="1"/>
</dbReference>
<evidence type="ECO:0000256" key="1">
    <source>
        <dbReference type="SAM" id="MobiDB-lite"/>
    </source>
</evidence>
<name>A0A8C6VYE3_NOTFU</name>
<dbReference type="Pfam" id="PF00665">
    <property type="entry name" value="rve"/>
    <property type="match status" value="1"/>
</dbReference>
<feature type="domain" description="Integrase catalytic" evidence="2">
    <location>
        <begin position="5"/>
        <end position="162"/>
    </location>
</feature>
<dbReference type="PROSITE" id="PS50994">
    <property type="entry name" value="INTEGRASE"/>
    <property type="match status" value="1"/>
</dbReference>
<reference evidence="3" key="2">
    <citation type="submission" date="2025-08" db="UniProtKB">
        <authorList>
            <consortium name="Ensembl"/>
        </authorList>
    </citation>
    <scope>IDENTIFICATION</scope>
</reference>
<feature type="compositionally biased region" description="Basic and acidic residues" evidence="1">
    <location>
        <begin position="388"/>
        <end position="415"/>
    </location>
</feature>
<dbReference type="GeneTree" id="ENSGT01000000214408"/>
<dbReference type="InterPro" id="IPR012337">
    <property type="entry name" value="RNaseH-like_sf"/>
</dbReference>
<dbReference type="SUPFAM" id="SSF53098">
    <property type="entry name" value="Ribonuclease H-like"/>
    <property type="match status" value="1"/>
</dbReference>
<dbReference type="InterPro" id="IPR050951">
    <property type="entry name" value="Retrovirus_Pol_polyprotein"/>
</dbReference>